<dbReference type="Gene3D" id="3.40.640.10">
    <property type="entry name" value="Type I PLP-dependent aspartate aminotransferase-like (Major domain)"/>
    <property type="match status" value="1"/>
</dbReference>
<comment type="similarity">
    <text evidence="2">Belongs to the class-V pyridoxal-phosphate-dependent aminotransferase family. Csd subfamily.</text>
</comment>
<evidence type="ECO:0000259" key="6">
    <source>
        <dbReference type="Pfam" id="PF00266"/>
    </source>
</evidence>
<dbReference type="InterPro" id="IPR020578">
    <property type="entry name" value="Aminotrans_V_PyrdxlP_BS"/>
</dbReference>
<dbReference type="InterPro" id="IPR015422">
    <property type="entry name" value="PyrdxlP-dep_Trfase_small"/>
</dbReference>
<reference evidence="7 8" key="1">
    <citation type="journal article" date="2017" name="BMC Genomics">
        <title>Whole-genome assembly of Babesia ovata and comparative genomics between closely related pathogens.</title>
        <authorList>
            <person name="Yamagishi J."/>
            <person name="Asada M."/>
            <person name="Hakimi H."/>
            <person name="Tanaka T.Q."/>
            <person name="Sugimoto C."/>
            <person name="Kawazu S."/>
        </authorList>
    </citation>
    <scope>NUCLEOTIDE SEQUENCE [LARGE SCALE GENOMIC DNA]</scope>
    <source>
        <strain evidence="7 8">Miyake</strain>
    </source>
</reference>
<comment type="caution">
    <text evidence="7">The sequence shown here is derived from an EMBL/GenBank/DDBJ whole genome shotgun (WGS) entry which is preliminary data.</text>
</comment>
<evidence type="ECO:0000256" key="1">
    <source>
        <dbReference type="ARBA" id="ARBA00001933"/>
    </source>
</evidence>
<dbReference type="GeneID" id="39873854"/>
<dbReference type="InterPro" id="IPR015424">
    <property type="entry name" value="PyrdxlP-dep_Trfase"/>
</dbReference>
<evidence type="ECO:0000256" key="2">
    <source>
        <dbReference type="ARBA" id="ARBA00010447"/>
    </source>
</evidence>
<organism evidence="7 8">
    <name type="scientific">Babesia ovata</name>
    <dbReference type="NCBI Taxonomy" id="189622"/>
    <lineage>
        <taxon>Eukaryota</taxon>
        <taxon>Sar</taxon>
        <taxon>Alveolata</taxon>
        <taxon>Apicomplexa</taxon>
        <taxon>Aconoidasida</taxon>
        <taxon>Piroplasmida</taxon>
        <taxon>Babesiidae</taxon>
        <taxon>Babesia</taxon>
    </lineage>
</organism>
<evidence type="ECO:0000313" key="7">
    <source>
        <dbReference type="EMBL" id="GBE60084.1"/>
    </source>
</evidence>
<comment type="cofactor">
    <cofactor evidence="1 5">
        <name>pyridoxal 5'-phosphate</name>
        <dbReference type="ChEBI" id="CHEBI:597326"/>
    </cofactor>
</comment>
<keyword evidence="8" id="KW-1185">Reference proteome</keyword>
<dbReference type="PANTHER" id="PTHR43586:SF8">
    <property type="entry name" value="CYSTEINE DESULFURASE 1, CHLOROPLASTIC"/>
    <property type="match status" value="1"/>
</dbReference>
<dbReference type="Pfam" id="PF00266">
    <property type="entry name" value="Aminotran_5"/>
    <property type="match status" value="1"/>
</dbReference>
<dbReference type="RefSeq" id="XP_028866327.1">
    <property type="nucleotide sequence ID" value="XM_029010494.1"/>
</dbReference>
<gene>
    <name evidence="7" type="ORF">BOVATA_015770</name>
</gene>
<evidence type="ECO:0000256" key="5">
    <source>
        <dbReference type="RuleBase" id="RU004504"/>
    </source>
</evidence>
<dbReference type="SUPFAM" id="SSF53383">
    <property type="entry name" value="PLP-dependent transferases"/>
    <property type="match status" value="1"/>
</dbReference>
<sequence length="801" mass="88189">MPVAALRERPRQRVPVHQRIKSIRNRVYKRSHGIYKPSRRQLVVGGDAACATFRCSRDNVGPGDVILLPLSEHNSNIIPWQLHAEDSGCRVNFVKLTEDGSVDLDDYTRLLDQGNVKLVSLAHASNVIGRVQDLSTIVKLAHAHGAKVLVDACQTLGHIPIDVSSIGCDFLVGSAHKMYGPTGVGFLYAKRSILDSMRPFKGGGGMVKNVTTTWFELEDIPHRFESGTPQLAQVIGFSAAIDFVRGIGLSKIAEHERELLSYLRDQLCKVATVYSPPLDPNSDEHCPIVSFNVEGVSAFDVAALLATHNIAVRAGQHCAHILHRDYLKVEHSLRASLALYNSRAEIDEFVRTGGDSILRVNPRLVPSKQLGKTLLRIGTLGMDRAKLERILLTCATQMGQALDDVNLTTCLSLMVRLQISNPQCLESLVPYCYRISDLERAIACCHLIGMVPGSRDSPSARVFVVHVSQRVPLEGHSLLLRDLGRLCESLRVLDLYCEDLGEFLASVIEDELVHSKSSDDMVFITSVLGYLGRMGIGSVSLWRLFSRYTAAEGLHSNPRVLLKALESFCDRRIKQPSLLNQAGDALAYALDSLRPSEVARVADVYSRLGFYHKRLAEALILGAERVIPFLDASDSVKLLRTFLQAYSQPGTYAAITQDPALSHRHRRALYLTFNRCTTGLNNVSKVDLLVITSAMQLLPITPPASLQNSIRRLLVRATGSYVEPCAALATFAKAGIQQSLPSEASLEHAATPDSNPRHVRYNSKQLAVMALAAARRRRLQLNSSDAVLISRMIEPEAPSHI</sequence>
<dbReference type="InterPro" id="IPR000192">
    <property type="entry name" value="Aminotrans_V_dom"/>
</dbReference>
<dbReference type="VEuPathDB" id="PiroplasmaDB:BOVATA_015770"/>
<evidence type="ECO:0000313" key="8">
    <source>
        <dbReference type="Proteomes" id="UP000236319"/>
    </source>
</evidence>
<dbReference type="InterPro" id="IPR015421">
    <property type="entry name" value="PyrdxlP-dep_Trfase_major"/>
</dbReference>
<evidence type="ECO:0000256" key="3">
    <source>
        <dbReference type="ARBA" id="ARBA00022898"/>
    </source>
</evidence>
<dbReference type="Gene3D" id="3.90.1150.10">
    <property type="entry name" value="Aspartate Aminotransferase, domain 1"/>
    <property type="match status" value="1"/>
</dbReference>
<proteinExistence type="inferred from homology"/>
<dbReference type="GO" id="GO:0031071">
    <property type="term" value="F:cysteine desulfurase activity"/>
    <property type="evidence" value="ECO:0007669"/>
    <property type="project" value="UniProtKB-EC"/>
</dbReference>
<evidence type="ECO:0000256" key="4">
    <source>
        <dbReference type="ARBA" id="ARBA00050776"/>
    </source>
</evidence>
<dbReference type="PANTHER" id="PTHR43586">
    <property type="entry name" value="CYSTEINE DESULFURASE"/>
    <property type="match status" value="1"/>
</dbReference>
<name>A0A2H6KAQ8_9APIC</name>
<dbReference type="Proteomes" id="UP000236319">
    <property type="component" value="Unassembled WGS sequence"/>
</dbReference>
<comment type="catalytic activity">
    <reaction evidence="4">
        <text>(sulfur carrier)-H + L-cysteine = (sulfur carrier)-SH + L-alanine</text>
        <dbReference type="Rhea" id="RHEA:43892"/>
        <dbReference type="Rhea" id="RHEA-COMP:14737"/>
        <dbReference type="Rhea" id="RHEA-COMP:14739"/>
        <dbReference type="ChEBI" id="CHEBI:29917"/>
        <dbReference type="ChEBI" id="CHEBI:35235"/>
        <dbReference type="ChEBI" id="CHEBI:57972"/>
        <dbReference type="ChEBI" id="CHEBI:64428"/>
        <dbReference type="EC" id="2.8.1.7"/>
    </reaction>
</comment>
<feature type="domain" description="Aminotransferase class V" evidence="6">
    <location>
        <begin position="54"/>
        <end position="349"/>
    </location>
</feature>
<keyword evidence="3" id="KW-0663">Pyridoxal phosphate</keyword>
<dbReference type="AlphaFoldDB" id="A0A2H6KAQ8"/>
<dbReference type="OrthoDB" id="420046at2759"/>
<accession>A0A2H6KAQ8</accession>
<dbReference type="PROSITE" id="PS00595">
    <property type="entry name" value="AA_TRANSFER_CLASS_5"/>
    <property type="match status" value="1"/>
</dbReference>
<protein>
    <submittedName>
        <fullName evidence="7">Cysteine desulfurase</fullName>
    </submittedName>
</protein>
<dbReference type="EMBL" id="BDSA01000002">
    <property type="protein sequence ID" value="GBE60084.1"/>
    <property type="molecule type" value="Genomic_DNA"/>
</dbReference>